<dbReference type="InterPro" id="IPR036331">
    <property type="entry name" value="Chagasin-like_sf"/>
</dbReference>
<feature type="chain" id="PRO_5017241594" description="Proteinase inhibitor I42 chagasin domain-containing protein" evidence="3">
    <location>
        <begin position="24"/>
        <end position="136"/>
    </location>
</feature>
<dbReference type="PANTHER" id="PTHR36530:SF1">
    <property type="entry name" value="AMOEBIASIN-1"/>
    <property type="match status" value="1"/>
</dbReference>
<dbReference type="EMBL" id="RAXZ01000003">
    <property type="protein sequence ID" value="RKG54735.1"/>
    <property type="molecule type" value="Genomic_DNA"/>
</dbReference>
<dbReference type="GO" id="GO:0004869">
    <property type="term" value="F:cysteine-type endopeptidase inhibitor activity"/>
    <property type="evidence" value="ECO:0007669"/>
    <property type="project" value="UniProtKB-KW"/>
</dbReference>
<dbReference type="SUPFAM" id="SSF141066">
    <property type="entry name" value="ICP-like"/>
    <property type="match status" value="1"/>
</dbReference>
<proteinExistence type="predicted"/>
<evidence type="ECO:0000256" key="1">
    <source>
        <dbReference type="ARBA" id="ARBA00022690"/>
    </source>
</evidence>
<evidence type="ECO:0000313" key="6">
    <source>
        <dbReference type="Proteomes" id="UP000281084"/>
    </source>
</evidence>
<dbReference type="RefSeq" id="WP_120366909.1">
    <property type="nucleotide sequence ID" value="NZ_RAXZ01000003.1"/>
</dbReference>
<keyword evidence="2" id="KW-0789">Thiol protease inhibitor</keyword>
<dbReference type="AlphaFoldDB" id="A0A3A8G744"/>
<evidence type="ECO:0000256" key="2">
    <source>
        <dbReference type="ARBA" id="ARBA00022704"/>
    </source>
</evidence>
<keyword evidence="3" id="KW-0732">Signal</keyword>
<dbReference type="InterPro" id="IPR052781">
    <property type="entry name" value="Cys_protease_inhibitor_I42"/>
</dbReference>
<dbReference type="PANTHER" id="PTHR36530">
    <property type="entry name" value="INHIBITOR OF CYSTEINE PEPTIDASE"/>
    <property type="match status" value="1"/>
</dbReference>
<organism evidence="5 6">
    <name type="scientific">Acinetobacter cumulans</name>
    <dbReference type="NCBI Taxonomy" id="2136182"/>
    <lineage>
        <taxon>Bacteria</taxon>
        <taxon>Pseudomonadati</taxon>
        <taxon>Pseudomonadota</taxon>
        <taxon>Gammaproteobacteria</taxon>
        <taxon>Moraxellales</taxon>
        <taxon>Moraxellaceae</taxon>
        <taxon>Acinetobacter</taxon>
    </lineage>
</organism>
<dbReference type="PROSITE" id="PS51257">
    <property type="entry name" value="PROKAR_LIPOPROTEIN"/>
    <property type="match status" value="1"/>
</dbReference>
<dbReference type="Pfam" id="PF09394">
    <property type="entry name" value="Inhibitor_I42"/>
    <property type="match status" value="1"/>
</dbReference>
<keyword evidence="1" id="KW-0646">Protease inhibitor</keyword>
<gene>
    <name evidence="5" type="ORF">D7V64_03940</name>
</gene>
<evidence type="ECO:0000259" key="4">
    <source>
        <dbReference type="Pfam" id="PF09394"/>
    </source>
</evidence>
<feature type="signal peptide" evidence="3">
    <location>
        <begin position="1"/>
        <end position="23"/>
    </location>
</feature>
<dbReference type="InterPro" id="IPR018990">
    <property type="entry name" value="Prot_inh_I42_chagasin"/>
</dbReference>
<name>A0A3A8G744_9GAMM</name>
<feature type="domain" description="Proteinase inhibitor I42 chagasin" evidence="4">
    <location>
        <begin position="45"/>
        <end position="130"/>
    </location>
</feature>
<reference evidence="5 6" key="1">
    <citation type="submission" date="2018-09" db="EMBL/GenBank/DDBJ databases">
        <title>The draft genome of Acinetobacter spp. strains.</title>
        <authorList>
            <person name="Qin J."/>
            <person name="Feng Y."/>
            <person name="Zong Z."/>
        </authorList>
    </citation>
    <scope>NUCLEOTIDE SEQUENCE [LARGE SCALE GENOMIC DNA]</scope>
    <source>
        <strain evidence="5 6">WCHAc060002</strain>
    </source>
</reference>
<accession>A0A3A8G744</accession>
<evidence type="ECO:0000256" key="3">
    <source>
        <dbReference type="SAM" id="SignalP"/>
    </source>
</evidence>
<protein>
    <recommendedName>
        <fullName evidence="4">Proteinase inhibitor I42 chagasin domain-containing protein</fullName>
    </recommendedName>
</protein>
<dbReference type="Proteomes" id="UP000281084">
    <property type="component" value="Unassembled WGS sequence"/>
</dbReference>
<evidence type="ECO:0000313" key="5">
    <source>
        <dbReference type="EMBL" id="RKG54735.1"/>
    </source>
</evidence>
<sequence>MKLQAVGMALVLALGLGGCSSLSSTVDGKNHIFTGKQSCPALLEMDRGQTLEVILDENPTTGYVWRLTKSPKLFKAEELYKLDQPKQSDPPIVGVGGQKTYRFTAQQAGDEVLHIQHARPWEKTSIDEWQCRVRIS</sequence>
<dbReference type="Gene3D" id="2.60.40.2020">
    <property type="match status" value="1"/>
</dbReference>
<comment type="caution">
    <text evidence="5">The sequence shown here is derived from an EMBL/GenBank/DDBJ whole genome shotgun (WGS) entry which is preliminary data.</text>
</comment>